<dbReference type="PANTHER" id="PTHR43037">
    <property type="entry name" value="UNNAMED PRODUCT-RELATED"/>
    <property type="match status" value="1"/>
</dbReference>
<keyword evidence="2" id="KW-0378">Hydrolase</keyword>
<dbReference type="InterPro" id="IPR029058">
    <property type="entry name" value="AB_hydrolase_fold"/>
</dbReference>
<gene>
    <name evidence="4" type="ORF">FHS49_003127</name>
</gene>
<comment type="caution">
    <text evidence="4">The sequence shown here is derived from an EMBL/GenBank/DDBJ whole genome shotgun (WGS) entry which is preliminary data.</text>
</comment>
<evidence type="ECO:0000313" key="5">
    <source>
        <dbReference type="Proteomes" id="UP000549617"/>
    </source>
</evidence>
<dbReference type="InterPro" id="IPR050955">
    <property type="entry name" value="Plant_Biomass_Hydrol_Est"/>
</dbReference>
<dbReference type="NCBIfam" id="TIGR01840">
    <property type="entry name" value="esterase_phb"/>
    <property type="match status" value="1"/>
</dbReference>
<dbReference type="Pfam" id="PF10503">
    <property type="entry name" value="Esterase_PHB"/>
    <property type="match status" value="1"/>
</dbReference>
<dbReference type="AlphaFoldDB" id="A0A7W9AKI4"/>
<evidence type="ECO:0000256" key="2">
    <source>
        <dbReference type="ARBA" id="ARBA00022801"/>
    </source>
</evidence>
<name>A0A7W9AKI4_9SPHN</name>
<evidence type="ECO:0000313" key="4">
    <source>
        <dbReference type="EMBL" id="MBB5687099.1"/>
    </source>
</evidence>
<dbReference type="GO" id="GO:0016787">
    <property type="term" value="F:hydrolase activity"/>
    <property type="evidence" value="ECO:0007669"/>
    <property type="project" value="UniProtKB-KW"/>
</dbReference>
<dbReference type="SUPFAM" id="SSF53474">
    <property type="entry name" value="alpha/beta-Hydrolases"/>
    <property type="match status" value="2"/>
</dbReference>
<dbReference type="GO" id="GO:0005576">
    <property type="term" value="C:extracellular region"/>
    <property type="evidence" value="ECO:0007669"/>
    <property type="project" value="InterPro"/>
</dbReference>
<reference evidence="4 5" key="1">
    <citation type="submission" date="2020-08" db="EMBL/GenBank/DDBJ databases">
        <title>Genomic Encyclopedia of Type Strains, Phase IV (KMG-IV): sequencing the most valuable type-strain genomes for metagenomic binning, comparative biology and taxonomic classification.</title>
        <authorList>
            <person name="Goeker M."/>
        </authorList>
    </citation>
    <scope>NUCLEOTIDE SEQUENCE [LARGE SCALE GENOMIC DNA]</scope>
    <source>
        <strain evidence="4 5">DSM 25079</strain>
    </source>
</reference>
<dbReference type="Gene3D" id="3.40.50.1820">
    <property type="entry name" value="alpha/beta hydrolase"/>
    <property type="match status" value="1"/>
</dbReference>
<keyword evidence="5" id="KW-1185">Reference proteome</keyword>
<keyword evidence="1" id="KW-0732">Signal</keyword>
<dbReference type="RefSeq" id="WP_184020241.1">
    <property type="nucleotide sequence ID" value="NZ_JACIJC010000005.1"/>
</dbReference>
<accession>A0A7W9AKI4</accession>
<dbReference type="Proteomes" id="UP000549617">
    <property type="component" value="Unassembled WGS sequence"/>
</dbReference>
<evidence type="ECO:0000256" key="1">
    <source>
        <dbReference type="ARBA" id="ARBA00022729"/>
    </source>
</evidence>
<feature type="region of interest" description="Disordered" evidence="3">
    <location>
        <begin position="320"/>
        <end position="357"/>
    </location>
</feature>
<dbReference type="PANTHER" id="PTHR43037:SF1">
    <property type="entry name" value="BLL1128 PROTEIN"/>
    <property type="match status" value="1"/>
</dbReference>
<dbReference type="EMBL" id="JACIJC010000005">
    <property type="protein sequence ID" value="MBB5687099.1"/>
    <property type="molecule type" value="Genomic_DNA"/>
</dbReference>
<dbReference type="InterPro" id="IPR010126">
    <property type="entry name" value="Esterase_phb"/>
</dbReference>
<evidence type="ECO:0000256" key="3">
    <source>
        <dbReference type="SAM" id="MobiDB-lite"/>
    </source>
</evidence>
<protein>
    <submittedName>
        <fullName evidence="4">Poly(Hydroxyalkanoate) depolymerase family esterase</fullName>
    </submittedName>
</protein>
<proteinExistence type="predicted"/>
<organism evidence="4 5">
    <name type="scientific">Sphingobium boeckii</name>
    <dbReference type="NCBI Taxonomy" id="1082345"/>
    <lineage>
        <taxon>Bacteria</taxon>
        <taxon>Pseudomonadati</taxon>
        <taxon>Pseudomonadota</taxon>
        <taxon>Alphaproteobacteria</taxon>
        <taxon>Sphingomonadales</taxon>
        <taxon>Sphingomonadaceae</taxon>
        <taxon>Sphingobium</taxon>
    </lineage>
</organism>
<sequence length="371" mass="38960">MAGLSSTLAQLAKFRTMAGLGLPVQAGDRLGTLSSFGTNPGALGARTYVPENLPAGRPLVVVLHGCTQSASGYDHGAGWSQLADEHAFALLLPEQQRANNPNLCFNWFTPADARRDAGEALSIRQMIAAMADAHHIDRDRIFVTGLSAGGAMASIMLATYPEVFAGGAIIAGLPFGCADSVSDALARMRGHGYPDDADLSDRVARASSHQGRWPRIAVWQGSADTTVAPSNAERIIAQWRGVHGLTATAPLCDTLDGCRRRTWHDAAGQPVIEALDVAGMGHGTPLRTSGPQACGTSGPYMIEAGISSTRQIARFWGVDDQPRAKPPASQTETRSPAIDRPSQADAAPPPAGDTRVGTIIETALRNAGLMR</sequence>